<evidence type="ECO:0000313" key="3">
    <source>
        <dbReference type="Proteomes" id="UP000198885"/>
    </source>
</evidence>
<protein>
    <recommendedName>
        <fullName evidence="4">Autotransporter domain-containing protein</fullName>
    </recommendedName>
</protein>
<gene>
    <name evidence="2" type="ORF">SAMN04490244_11287</name>
</gene>
<dbReference type="STRING" id="641238.SAMN04490244_11287"/>
<feature type="chain" id="PRO_5011542956" description="Autotransporter domain-containing protein" evidence="1">
    <location>
        <begin position="19"/>
        <end position="333"/>
    </location>
</feature>
<proteinExistence type="predicted"/>
<dbReference type="EMBL" id="FOGU01000012">
    <property type="protein sequence ID" value="SES36276.1"/>
    <property type="molecule type" value="Genomic_DNA"/>
</dbReference>
<evidence type="ECO:0008006" key="4">
    <source>
        <dbReference type="Google" id="ProtNLM"/>
    </source>
</evidence>
<accession>A0A1H9WQQ9</accession>
<sequence>MTALATVAYAPLLAAALAGVGVPEGTAQDLVHNVAASDPTAPVTIGVLPEAALSRGEALLAAQPALPPFLGSGGGRFEAEAVSGSGRFQFSSRHEWPIWVRAEGEWSSGETSGSRSFHTEIGGHFYRQKNLRIGGMIQSDRRAGTRDSVRLKREDWMAGPYVVMKHGGQPLVFSGSLLLGTGRISAGASGTAQSYSAFRSILTLGVTGSVQLPGMTLLPHLKFGHLSGYSPVYSAPAQASEAISVIKSEVGLDFSRPIGAADRGLELVGGLTGHLSRAERDRELEDLSYGRVDLGLRHSDSAGSETRISTFVDGLGGDRQSNVGIGLYLDQKF</sequence>
<dbReference type="Proteomes" id="UP000198885">
    <property type="component" value="Unassembled WGS sequence"/>
</dbReference>
<dbReference type="OrthoDB" id="9773411at2"/>
<evidence type="ECO:0000313" key="2">
    <source>
        <dbReference type="EMBL" id="SES36276.1"/>
    </source>
</evidence>
<keyword evidence="3" id="KW-1185">Reference proteome</keyword>
<reference evidence="2 3" key="1">
    <citation type="submission" date="2016-10" db="EMBL/GenBank/DDBJ databases">
        <authorList>
            <person name="de Groot N.N."/>
        </authorList>
    </citation>
    <scope>NUCLEOTIDE SEQUENCE [LARGE SCALE GENOMIC DNA]</scope>
    <source>
        <strain evidence="2 3">DSM 23042</strain>
    </source>
</reference>
<evidence type="ECO:0000256" key="1">
    <source>
        <dbReference type="SAM" id="SignalP"/>
    </source>
</evidence>
<name>A0A1H9WQQ9_9RHOB</name>
<feature type="signal peptide" evidence="1">
    <location>
        <begin position="1"/>
        <end position="18"/>
    </location>
</feature>
<keyword evidence="1" id="KW-0732">Signal</keyword>
<dbReference type="AlphaFoldDB" id="A0A1H9WQQ9"/>
<organism evidence="2 3">
    <name type="scientific">Tranquillimonas rosea</name>
    <dbReference type="NCBI Taxonomy" id="641238"/>
    <lineage>
        <taxon>Bacteria</taxon>
        <taxon>Pseudomonadati</taxon>
        <taxon>Pseudomonadota</taxon>
        <taxon>Alphaproteobacteria</taxon>
        <taxon>Rhodobacterales</taxon>
        <taxon>Roseobacteraceae</taxon>
        <taxon>Tranquillimonas</taxon>
    </lineage>
</organism>
<dbReference type="RefSeq" id="WP_092695899.1">
    <property type="nucleotide sequence ID" value="NZ_FOGU01000012.1"/>
</dbReference>